<name>A0ABR1WLT6_9PEZI</name>
<evidence type="ECO:0000256" key="1">
    <source>
        <dbReference type="ARBA" id="ARBA00004685"/>
    </source>
</evidence>
<evidence type="ECO:0000256" key="2">
    <source>
        <dbReference type="ARBA" id="ARBA00035112"/>
    </source>
</evidence>
<dbReference type="InterPro" id="IPR021765">
    <property type="entry name" value="UstYa-like"/>
</dbReference>
<gene>
    <name evidence="3" type="ORF">PG996_002773</name>
</gene>
<protein>
    <submittedName>
        <fullName evidence="3">Uncharacterized protein</fullName>
    </submittedName>
</protein>
<keyword evidence="4" id="KW-1185">Reference proteome</keyword>
<sequence length="194" mass="22035">MKPGPANHLIRYERRPFVLGFGDNLTEYEADPSPELDAKWDDLYSTVGIVAISQKQASHMAEKTQPLPHDPEHRYVVGLNVFHDLHCLNMLRKHLLPEYYPEYKNASGTEAGFMHIMHCVDALRQSVMCNVDLAIIPFQVQDWAREHAVGDDWDHEYRSVNERPVGSGHLGSRMVSPSEAASSFTVAAKKRILR</sequence>
<dbReference type="Pfam" id="PF11807">
    <property type="entry name" value="UstYa"/>
    <property type="match status" value="1"/>
</dbReference>
<comment type="caution">
    <text evidence="3">The sequence shown here is derived from an EMBL/GenBank/DDBJ whole genome shotgun (WGS) entry which is preliminary data.</text>
</comment>
<organism evidence="3 4">
    <name type="scientific">Apiospora saccharicola</name>
    <dbReference type="NCBI Taxonomy" id="335842"/>
    <lineage>
        <taxon>Eukaryota</taxon>
        <taxon>Fungi</taxon>
        <taxon>Dikarya</taxon>
        <taxon>Ascomycota</taxon>
        <taxon>Pezizomycotina</taxon>
        <taxon>Sordariomycetes</taxon>
        <taxon>Xylariomycetidae</taxon>
        <taxon>Amphisphaeriales</taxon>
        <taxon>Apiosporaceae</taxon>
        <taxon>Apiospora</taxon>
    </lineage>
</organism>
<evidence type="ECO:0000313" key="4">
    <source>
        <dbReference type="Proteomes" id="UP001446871"/>
    </source>
</evidence>
<reference evidence="3 4" key="1">
    <citation type="submission" date="2023-01" db="EMBL/GenBank/DDBJ databases">
        <title>Analysis of 21 Apiospora genomes using comparative genomics revels a genus with tremendous synthesis potential of carbohydrate active enzymes and secondary metabolites.</title>
        <authorList>
            <person name="Sorensen T."/>
        </authorList>
    </citation>
    <scope>NUCLEOTIDE SEQUENCE [LARGE SCALE GENOMIC DNA]</scope>
    <source>
        <strain evidence="3 4">CBS 83171</strain>
    </source>
</reference>
<accession>A0ABR1WLT6</accession>
<dbReference type="Proteomes" id="UP001446871">
    <property type="component" value="Unassembled WGS sequence"/>
</dbReference>
<comment type="similarity">
    <text evidence="2">Belongs to the ustYa family.</text>
</comment>
<dbReference type="EMBL" id="JAQQWM010000001">
    <property type="protein sequence ID" value="KAK8083992.1"/>
    <property type="molecule type" value="Genomic_DNA"/>
</dbReference>
<evidence type="ECO:0000313" key="3">
    <source>
        <dbReference type="EMBL" id="KAK8083992.1"/>
    </source>
</evidence>
<dbReference type="PANTHER" id="PTHR33365:SF4">
    <property type="entry name" value="CYCLOCHLOROTINE BIOSYNTHESIS PROTEIN O"/>
    <property type="match status" value="1"/>
</dbReference>
<dbReference type="PANTHER" id="PTHR33365">
    <property type="entry name" value="YALI0B05434P"/>
    <property type="match status" value="1"/>
</dbReference>
<proteinExistence type="inferred from homology"/>
<comment type="pathway">
    <text evidence="1">Mycotoxin biosynthesis.</text>
</comment>